<accession>X0XGY6</accession>
<dbReference type="EMBL" id="BARS01040337">
    <property type="protein sequence ID" value="GAG34672.1"/>
    <property type="molecule type" value="Genomic_DNA"/>
</dbReference>
<organism evidence="1">
    <name type="scientific">marine sediment metagenome</name>
    <dbReference type="NCBI Taxonomy" id="412755"/>
    <lineage>
        <taxon>unclassified sequences</taxon>
        <taxon>metagenomes</taxon>
        <taxon>ecological metagenomes</taxon>
    </lineage>
</organism>
<feature type="non-terminal residue" evidence="1">
    <location>
        <position position="1"/>
    </location>
</feature>
<evidence type="ECO:0000313" key="1">
    <source>
        <dbReference type="EMBL" id="GAG34672.1"/>
    </source>
</evidence>
<sequence>GVGWVDDVYDAVTVNATNDTIAPTTAPDASKDYKFLVNVV</sequence>
<comment type="caution">
    <text evidence="1">The sequence shown here is derived from an EMBL/GenBank/DDBJ whole genome shotgun (WGS) entry which is preliminary data.</text>
</comment>
<reference evidence="1" key="1">
    <citation type="journal article" date="2014" name="Front. Microbiol.">
        <title>High frequency of phylogenetically diverse reductive dehalogenase-homologous genes in deep subseafloor sedimentary metagenomes.</title>
        <authorList>
            <person name="Kawai M."/>
            <person name="Futagami T."/>
            <person name="Toyoda A."/>
            <person name="Takaki Y."/>
            <person name="Nishi S."/>
            <person name="Hori S."/>
            <person name="Arai W."/>
            <person name="Tsubouchi T."/>
            <person name="Morono Y."/>
            <person name="Uchiyama I."/>
            <person name="Ito T."/>
            <person name="Fujiyama A."/>
            <person name="Inagaki F."/>
            <person name="Takami H."/>
        </authorList>
    </citation>
    <scope>NUCLEOTIDE SEQUENCE</scope>
    <source>
        <strain evidence="1">Expedition CK06-06</strain>
    </source>
</reference>
<gene>
    <name evidence="1" type="ORF">S01H1_61514</name>
</gene>
<proteinExistence type="predicted"/>
<protein>
    <submittedName>
        <fullName evidence="1">Uncharacterized protein</fullName>
    </submittedName>
</protein>
<name>X0XGY6_9ZZZZ</name>
<dbReference type="AlphaFoldDB" id="X0XGY6"/>